<name>R0JJG2_ANAPL</name>
<dbReference type="Proteomes" id="UP000296049">
    <property type="component" value="Unassembled WGS sequence"/>
</dbReference>
<organism evidence="1 2">
    <name type="scientific">Anas platyrhynchos</name>
    <name type="common">Mallard</name>
    <name type="synonym">Anas boschas</name>
    <dbReference type="NCBI Taxonomy" id="8839"/>
    <lineage>
        <taxon>Eukaryota</taxon>
        <taxon>Metazoa</taxon>
        <taxon>Chordata</taxon>
        <taxon>Craniata</taxon>
        <taxon>Vertebrata</taxon>
        <taxon>Euteleostomi</taxon>
        <taxon>Archelosauria</taxon>
        <taxon>Archosauria</taxon>
        <taxon>Dinosauria</taxon>
        <taxon>Saurischia</taxon>
        <taxon>Theropoda</taxon>
        <taxon>Coelurosauria</taxon>
        <taxon>Aves</taxon>
        <taxon>Neognathae</taxon>
        <taxon>Galloanserae</taxon>
        <taxon>Anseriformes</taxon>
        <taxon>Anatidae</taxon>
        <taxon>Anatinae</taxon>
        <taxon>Anas</taxon>
    </lineage>
</organism>
<evidence type="ECO:0000313" key="1">
    <source>
        <dbReference type="EMBL" id="EOA97370.1"/>
    </source>
</evidence>
<reference evidence="2" key="1">
    <citation type="journal article" date="2013" name="Nat. Genet.">
        <title>The duck genome and transcriptome provide insight into an avian influenza virus reservoir species.</title>
        <authorList>
            <person name="Huang Y."/>
            <person name="Li Y."/>
            <person name="Burt D.W."/>
            <person name="Chen H."/>
            <person name="Zhang Y."/>
            <person name="Qian W."/>
            <person name="Kim H."/>
            <person name="Gan S."/>
            <person name="Zhao Y."/>
            <person name="Li J."/>
            <person name="Yi K."/>
            <person name="Feng H."/>
            <person name="Zhu P."/>
            <person name="Li B."/>
            <person name="Liu Q."/>
            <person name="Fairley S."/>
            <person name="Magor K.E."/>
            <person name="Du Z."/>
            <person name="Hu X."/>
            <person name="Goodman L."/>
            <person name="Tafer H."/>
            <person name="Vignal A."/>
            <person name="Lee T."/>
            <person name="Kim K.W."/>
            <person name="Sheng Z."/>
            <person name="An Y."/>
            <person name="Searle S."/>
            <person name="Herrero J."/>
            <person name="Groenen M.A."/>
            <person name="Crooijmans R.P."/>
            <person name="Faraut T."/>
            <person name="Cai Q."/>
            <person name="Webster R.G."/>
            <person name="Aldridge J.R."/>
            <person name="Warren W.C."/>
            <person name="Bartschat S."/>
            <person name="Kehr S."/>
            <person name="Marz M."/>
            <person name="Stadler P.F."/>
            <person name="Smith J."/>
            <person name="Kraus R.H."/>
            <person name="Zhao Y."/>
            <person name="Ren L."/>
            <person name="Fei J."/>
            <person name="Morisson M."/>
            <person name="Kaiser P."/>
            <person name="Griffin D.K."/>
            <person name="Rao M."/>
            <person name="Pitel F."/>
            <person name="Wang J."/>
            <person name="Li N."/>
        </authorList>
    </citation>
    <scope>NUCLEOTIDE SEQUENCE [LARGE SCALE GENOMIC DNA]</scope>
</reference>
<accession>R0JJG2</accession>
<sequence length="436" mass="47810">MPLPAPPTPWEYIGFYGNRARHRHGQNSVTSLSAERKCNLNNHFAMYNDHTSKWTGNSRLMPLLTFHWLTKAQMTDLHETPHRCKNISTQKGTLLLALSCMSDGGEMLCRGPSSAPAHPSQPQPLELRKGCGPVSTQPHPSDAPLLPFSLQLSSAAQGLSGGNLYFKHEFWSSSVMQKYIQVAACRKAGYRQQAGRVQYPCEYEDNFVLLFSRDEDSPRETPLMLMHREKIETGLDRYSSSPSPAARHTVPARTILSPTTAVRSHVKGSCALPTVDGDGTSAVDDKQETKESVTAVITNPHPIQVPQITTKLHSPSFLSPTKLLAAFLSDIGAGFALLCTNGADAISAETRDRQNNKSICSRTIKDLLQLEVESQTSQLGVITDQYPLQIGHRCGHATTGQCVTQTQHVDKPCLECLQPEQATEAGEEQGEQKVAS</sequence>
<dbReference type="AlphaFoldDB" id="R0JJG2"/>
<evidence type="ECO:0000313" key="2">
    <source>
        <dbReference type="Proteomes" id="UP000296049"/>
    </source>
</evidence>
<keyword evidence="2" id="KW-1185">Reference proteome</keyword>
<gene>
    <name evidence="1" type="ORF">Anapl_09034</name>
</gene>
<dbReference type="EMBL" id="KB743709">
    <property type="protein sequence ID" value="EOA97370.1"/>
    <property type="molecule type" value="Genomic_DNA"/>
</dbReference>
<proteinExistence type="predicted"/>
<protein>
    <submittedName>
        <fullName evidence="1">Uncharacterized protein</fullName>
    </submittedName>
</protein>